<evidence type="ECO:0000313" key="2">
    <source>
        <dbReference type="EMBL" id="HFW32389.1"/>
    </source>
</evidence>
<sequence>MKVRIELYATLREKYGKSIEVECDGTLKGAFIAASKILGDDFLKEVFDESGNFRNDRIITVNGRNIKDEMIERLSENARIAVFPPVAGG</sequence>
<name>A0A7C3RME8_ARCFL</name>
<proteinExistence type="predicted"/>
<dbReference type="EMBL" id="DTLB01000034">
    <property type="protein sequence ID" value="HFW32389.1"/>
    <property type="molecule type" value="Genomic_DNA"/>
</dbReference>
<gene>
    <name evidence="1" type="ORF">ENN70_07055</name>
    <name evidence="3" type="ORF">ENR21_01155</name>
    <name evidence="2" type="ORF">ENW66_05495</name>
</gene>
<dbReference type="EMBL" id="DSCQ01000084">
    <property type="protein sequence ID" value="HET21804.1"/>
    <property type="molecule type" value="Genomic_DNA"/>
</dbReference>
<dbReference type="InterPro" id="IPR016155">
    <property type="entry name" value="Mopterin_synth/thiamin_S_b"/>
</dbReference>
<dbReference type="InterPro" id="IPR003749">
    <property type="entry name" value="ThiS/MoaD-like"/>
</dbReference>
<dbReference type="EMBL" id="DSQD01000038">
    <property type="protein sequence ID" value="HGF87061.1"/>
    <property type="molecule type" value="Genomic_DNA"/>
</dbReference>
<dbReference type="Pfam" id="PF02597">
    <property type="entry name" value="ThiS"/>
    <property type="match status" value="1"/>
</dbReference>
<protein>
    <submittedName>
        <fullName evidence="2">MoaD/ThiS family protein</fullName>
    </submittedName>
</protein>
<dbReference type="CDD" id="cd17040">
    <property type="entry name" value="Ubl_MoaD_like"/>
    <property type="match status" value="1"/>
</dbReference>
<dbReference type="SUPFAM" id="SSF54285">
    <property type="entry name" value="MoaD/ThiS"/>
    <property type="match status" value="1"/>
</dbReference>
<organism evidence="2">
    <name type="scientific">Archaeoglobus fulgidus</name>
    <dbReference type="NCBI Taxonomy" id="2234"/>
    <lineage>
        <taxon>Archaea</taxon>
        <taxon>Methanobacteriati</taxon>
        <taxon>Methanobacteriota</taxon>
        <taxon>Archaeoglobi</taxon>
        <taxon>Archaeoglobales</taxon>
        <taxon>Archaeoglobaceae</taxon>
        <taxon>Archaeoglobus</taxon>
    </lineage>
</organism>
<evidence type="ECO:0000313" key="3">
    <source>
        <dbReference type="EMBL" id="HGF87061.1"/>
    </source>
</evidence>
<reference evidence="2" key="1">
    <citation type="journal article" date="2020" name="mSystems">
        <title>Genome- and Community-Level Interaction Insights into Carbon Utilization and Element Cycling Functions of Hydrothermarchaeota in Hydrothermal Sediment.</title>
        <authorList>
            <person name="Zhou Z."/>
            <person name="Liu Y."/>
            <person name="Xu W."/>
            <person name="Pan J."/>
            <person name="Luo Z.H."/>
            <person name="Li M."/>
        </authorList>
    </citation>
    <scope>NUCLEOTIDE SEQUENCE [LARGE SCALE GENOMIC DNA]</scope>
    <source>
        <strain evidence="1">SpSt-12</strain>
        <strain evidence="3">SpSt-38</strain>
        <strain evidence="2">SpSt-87</strain>
    </source>
</reference>
<evidence type="ECO:0000313" key="1">
    <source>
        <dbReference type="EMBL" id="HET21804.1"/>
    </source>
</evidence>
<dbReference type="AlphaFoldDB" id="A0A7C3RME8"/>
<accession>A0A7C3RME8</accession>
<dbReference type="InterPro" id="IPR012675">
    <property type="entry name" value="Beta-grasp_dom_sf"/>
</dbReference>
<dbReference type="Gene3D" id="3.10.20.30">
    <property type="match status" value="1"/>
</dbReference>
<comment type="caution">
    <text evidence="2">The sequence shown here is derived from an EMBL/GenBank/DDBJ whole genome shotgun (WGS) entry which is preliminary data.</text>
</comment>